<dbReference type="InterPro" id="IPR039420">
    <property type="entry name" value="WalR-like"/>
</dbReference>
<dbReference type="KEGG" id="age:AA314_09439"/>
<evidence type="ECO:0000256" key="2">
    <source>
        <dbReference type="ARBA" id="ARBA00023012"/>
    </source>
</evidence>
<gene>
    <name evidence="8" type="ORF">AA314_09439</name>
    <name evidence="9" type="ORF">ATI61_107261</name>
</gene>
<keyword evidence="1 6" id="KW-0597">Phosphoprotein</keyword>
<dbReference type="Gene3D" id="3.40.50.2300">
    <property type="match status" value="1"/>
</dbReference>
<dbReference type="InterPro" id="IPR002197">
    <property type="entry name" value="HTH_Fis"/>
</dbReference>
<sequence length="184" mass="20000">MTSPTPGHAPTLLLVDDEAVFRERLARAFRERGFEVSTAGSYDEALGLATKESPELAVVDLRMPGRGGLELVRALHALDASTRIIVLTGYGSIATAVEAVKLGAFNYLPKPADVDDLLLAFSRGPGEAAQVTEDFQPPTLARAEWEHIQRVLTDCGGNISEAARRLGLHRRSLQRKLQKYPPAQ</sequence>
<dbReference type="Pfam" id="PF00072">
    <property type="entry name" value="Response_reg"/>
    <property type="match status" value="1"/>
</dbReference>
<feature type="modified residue" description="4-aspartylphosphate" evidence="6">
    <location>
        <position position="60"/>
    </location>
</feature>
<dbReference type="Pfam" id="PF02954">
    <property type="entry name" value="HTH_8"/>
    <property type="match status" value="1"/>
</dbReference>
<reference evidence="9 11" key="2">
    <citation type="submission" date="2018-08" db="EMBL/GenBank/DDBJ databases">
        <title>Genomic Encyclopedia of Archaeal and Bacterial Type Strains, Phase II (KMG-II): from individual species to whole genera.</title>
        <authorList>
            <person name="Goeker M."/>
        </authorList>
    </citation>
    <scope>NUCLEOTIDE SEQUENCE [LARGE SCALE GENOMIC DNA]</scope>
    <source>
        <strain evidence="9 11">DSM 2261</strain>
    </source>
</reference>
<dbReference type="InterPro" id="IPR009057">
    <property type="entry name" value="Homeodomain-like_sf"/>
</dbReference>
<dbReference type="SMART" id="SM00448">
    <property type="entry name" value="REC"/>
    <property type="match status" value="1"/>
</dbReference>
<keyword evidence="11" id="KW-1185">Reference proteome</keyword>
<evidence type="ECO:0000256" key="4">
    <source>
        <dbReference type="ARBA" id="ARBA00023125"/>
    </source>
</evidence>
<evidence type="ECO:0000256" key="6">
    <source>
        <dbReference type="PROSITE-ProRule" id="PRU00169"/>
    </source>
</evidence>
<name>A0AAC8TIY9_9BACT</name>
<evidence type="ECO:0000256" key="5">
    <source>
        <dbReference type="ARBA" id="ARBA00023163"/>
    </source>
</evidence>
<dbReference type="Proteomes" id="UP000256345">
    <property type="component" value="Unassembled WGS sequence"/>
</dbReference>
<keyword evidence="2" id="KW-0902">Two-component regulatory system</keyword>
<dbReference type="SUPFAM" id="SSF46689">
    <property type="entry name" value="Homeodomain-like"/>
    <property type="match status" value="1"/>
</dbReference>
<dbReference type="PANTHER" id="PTHR48111">
    <property type="entry name" value="REGULATOR OF RPOS"/>
    <property type="match status" value="1"/>
</dbReference>
<accession>A0AAC8TIY9</accession>
<reference evidence="8 10" key="1">
    <citation type="submission" date="2015-05" db="EMBL/GenBank/DDBJ databases">
        <title>Genome assembly of Archangium gephyra DSM 2261.</title>
        <authorList>
            <person name="Sharma G."/>
            <person name="Subramanian S."/>
        </authorList>
    </citation>
    <scope>NUCLEOTIDE SEQUENCE [LARGE SCALE GENOMIC DNA]</scope>
    <source>
        <strain evidence="8 10">DSM 2261</strain>
    </source>
</reference>
<dbReference type="SUPFAM" id="SSF52172">
    <property type="entry name" value="CheY-like"/>
    <property type="match status" value="1"/>
</dbReference>
<evidence type="ECO:0000256" key="1">
    <source>
        <dbReference type="ARBA" id="ARBA00022553"/>
    </source>
</evidence>
<protein>
    <submittedName>
        <fullName evidence="8">Dna binding response regulator PrrA</fullName>
    </submittedName>
    <submittedName>
        <fullName evidence="9">Two-component system response regulator RegA</fullName>
    </submittedName>
</protein>
<dbReference type="GO" id="GO:0006355">
    <property type="term" value="P:regulation of DNA-templated transcription"/>
    <property type="evidence" value="ECO:0007669"/>
    <property type="project" value="TreeGrafter"/>
</dbReference>
<dbReference type="GO" id="GO:0000156">
    <property type="term" value="F:phosphorelay response regulator activity"/>
    <property type="evidence" value="ECO:0007669"/>
    <property type="project" value="TreeGrafter"/>
</dbReference>
<dbReference type="EMBL" id="QUMU01000007">
    <property type="protein sequence ID" value="REG29565.1"/>
    <property type="molecule type" value="Genomic_DNA"/>
</dbReference>
<dbReference type="CDD" id="cd17563">
    <property type="entry name" value="REC_RegA-like"/>
    <property type="match status" value="1"/>
</dbReference>
<keyword evidence="3" id="KW-0805">Transcription regulation</keyword>
<dbReference type="InterPro" id="IPR011006">
    <property type="entry name" value="CheY-like_superfamily"/>
</dbReference>
<dbReference type="Proteomes" id="UP000035579">
    <property type="component" value="Chromosome"/>
</dbReference>
<evidence type="ECO:0000313" key="10">
    <source>
        <dbReference type="Proteomes" id="UP000035579"/>
    </source>
</evidence>
<dbReference type="Gene3D" id="1.10.10.60">
    <property type="entry name" value="Homeodomain-like"/>
    <property type="match status" value="1"/>
</dbReference>
<evidence type="ECO:0000313" key="11">
    <source>
        <dbReference type="Proteomes" id="UP000256345"/>
    </source>
</evidence>
<feature type="domain" description="Response regulatory" evidence="7">
    <location>
        <begin position="11"/>
        <end position="125"/>
    </location>
</feature>
<evidence type="ECO:0000256" key="3">
    <source>
        <dbReference type="ARBA" id="ARBA00023015"/>
    </source>
</evidence>
<dbReference type="PROSITE" id="PS50110">
    <property type="entry name" value="RESPONSE_REGULATORY"/>
    <property type="match status" value="1"/>
</dbReference>
<organism evidence="8 10">
    <name type="scientific">Archangium gephyra</name>
    <dbReference type="NCBI Taxonomy" id="48"/>
    <lineage>
        <taxon>Bacteria</taxon>
        <taxon>Pseudomonadati</taxon>
        <taxon>Myxococcota</taxon>
        <taxon>Myxococcia</taxon>
        <taxon>Myxococcales</taxon>
        <taxon>Cystobacterineae</taxon>
        <taxon>Archangiaceae</taxon>
        <taxon>Archangium</taxon>
    </lineage>
</organism>
<dbReference type="GO" id="GO:0000976">
    <property type="term" value="F:transcription cis-regulatory region binding"/>
    <property type="evidence" value="ECO:0007669"/>
    <property type="project" value="TreeGrafter"/>
</dbReference>
<proteinExistence type="predicted"/>
<keyword evidence="4" id="KW-0238">DNA-binding</keyword>
<evidence type="ECO:0000313" key="9">
    <source>
        <dbReference type="EMBL" id="REG29565.1"/>
    </source>
</evidence>
<dbReference type="InterPro" id="IPR001789">
    <property type="entry name" value="Sig_transdc_resp-reg_receiver"/>
</dbReference>
<evidence type="ECO:0000259" key="7">
    <source>
        <dbReference type="PROSITE" id="PS50110"/>
    </source>
</evidence>
<keyword evidence="5" id="KW-0804">Transcription</keyword>
<dbReference type="PRINTS" id="PR01590">
    <property type="entry name" value="HTHFIS"/>
</dbReference>
<dbReference type="AlphaFoldDB" id="A0AAC8TIY9"/>
<evidence type="ECO:0000313" key="8">
    <source>
        <dbReference type="EMBL" id="AKJ07813.1"/>
    </source>
</evidence>
<dbReference type="GO" id="GO:0005829">
    <property type="term" value="C:cytosol"/>
    <property type="evidence" value="ECO:0007669"/>
    <property type="project" value="TreeGrafter"/>
</dbReference>
<dbReference type="EMBL" id="CP011509">
    <property type="protein sequence ID" value="AKJ07813.1"/>
    <property type="molecule type" value="Genomic_DNA"/>
</dbReference>
<dbReference type="GO" id="GO:0032993">
    <property type="term" value="C:protein-DNA complex"/>
    <property type="evidence" value="ECO:0007669"/>
    <property type="project" value="TreeGrafter"/>
</dbReference>
<dbReference type="RefSeq" id="WP_047860741.1">
    <property type="nucleotide sequence ID" value="NZ_CP011509.1"/>
</dbReference>
<dbReference type="PANTHER" id="PTHR48111:SF1">
    <property type="entry name" value="TWO-COMPONENT RESPONSE REGULATOR ORR33"/>
    <property type="match status" value="1"/>
</dbReference>